<feature type="transmembrane region" description="Helical" evidence="5">
    <location>
        <begin position="22"/>
        <end position="45"/>
    </location>
</feature>
<evidence type="ECO:0000256" key="5">
    <source>
        <dbReference type="SAM" id="Phobius"/>
    </source>
</evidence>
<proteinExistence type="predicted"/>
<dbReference type="InterPro" id="IPR027469">
    <property type="entry name" value="Cation_efflux_TMD_sf"/>
</dbReference>
<evidence type="ECO:0000259" key="6">
    <source>
        <dbReference type="Pfam" id="PF01545"/>
    </source>
</evidence>
<protein>
    <submittedName>
        <fullName evidence="7">Cobalt-zinc-cadmium resistance protein CzcD</fullName>
    </submittedName>
</protein>
<sequence length="208" mass="22491">MNDSCCQDYIDVAALHAKQRRALIIVLVINATTFLMMVFAAIVSGSSSLLSGALDNFGDALTYALSLMVIGASTAAKARVALFKGFLILGTALVVAFQIGWRILHPETPIFETMGIAALLNLGANLLCLWLLLPYRDGDVNLASAWECSRNDVGEGLSVILAAFAVWMFGSGWPDLVIATGLLILFLRSAVRVLRRAWQELHPTLPKN</sequence>
<keyword evidence="4 5" id="KW-0472">Membrane</keyword>
<dbReference type="InterPro" id="IPR058533">
    <property type="entry name" value="Cation_efflux_TM"/>
</dbReference>
<dbReference type="AlphaFoldDB" id="A0A3B1CRH1"/>
<evidence type="ECO:0000256" key="2">
    <source>
        <dbReference type="ARBA" id="ARBA00022692"/>
    </source>
</evidence>
<reference evidence="7" key="1">
    <citation type="submission" date="2018-06" db="EMBL/GenBank/DDBJ databases">
        <authorList>
            <person name="Zhirakovskaya E."/>
        </authorList>
    </citation>
    <scope>NUCLEOTIDE SEQUENCE</scope>
</reference>
<evidence type="ECO:0000256" key="1">
    <source>
        <dbReference type="ARBA" id="ARBA00004141"/>
    </source>
</evidence>
<dbReference type="GO" id="GO:0008324">
    <property type="term" value="F:monoatomic cation transmembrane transporter activity"/>
    <property type="evidence" value="ECO:0007669"/>
    <property type="project" value="InterPro"/>
</dbReference>
<feature type="transmembrane region" description="Helical" evidence="5">
    <location>
        <begin position="60"/>
        <end position="78"/>
    </location>
</feature>
<dbReference type="Pfam" id="PF01545">
    <property type="entry name" value="Cation_efflux"/>
    <property type="match status" value="1"/>
</dbReference>
<dbReference type="Gene3D" id="1.20.1510.10">
    <property type="entry name" value="Cation efflux protein transmembrane domain"/>
    <property type="match status" value="1"/>
</dbReference>
<keyword evidence="2 5" id="KW-0812">Transmembrane</keyword>
<gene>
    <name evidence="7" type="ORF">MNBD_NITROSPINAE05-260</name>
</gene>
<name>A0A3B1CRH1_9ZZZZ</name>
<dbReference type="GO" id="GO:0016020">
    <property type="term" value="C:membrane"/>
    <property type="evidence" value="ECO:0007669"/>
    <property type="project" value="UniProtKB-SubCell"/>
</dbReference>
<evidence type="ECO:0000256" key="4">
    <source>
        <dbReference type="ARBA" id="ARBA00023136"/>
    </source>
</evidence>
<dbReference type="EMBL" id="UOGG01000237">
    <property type="protein sequence ID" value="VAX33196.1"/>
    <property type="molecule type" value="Genomic_DNA"/>
</dbReference>
<dbReference type="SUPFAM" id="SSF161111">
    <property type="entry name" value="Cation efflux protein transmembrane domain-like"/>
    <property type="match status" value="1"/>
</dbReference>
<organism evidence="7">
    <name type="scientific">hydrothermal vent metagenome</name>
    <dbReference type="NCBI Taxonomy" id="652676"/>
    <lineage>
        <taxon>unclassified sequences</taxon>
        <taxon>metagenomes</taxon>
        <taxon>ecological metagenomes</taxon>
    </lineage>
</organism>
<feature type="transmembrane region" description="Helical" evidence="5">
    <location>
        <begin position="110"/>
        <end position="133"/>
    </location>
</feature>
<keyword evidence="3 5" id="KW-1133">Transmembrane helix</keyword>
<evidence type="ECO:0000256" key="3">
    <source>
        <dbReference type="ARBA" id="ARBA00022989"/>
    </source>
</evidence>
<comment type="subcellular location">
    <subcellularLocation>
        <location evidence="1">Membrane</location>
        <topology evidence="1">Multi-pass membrane protein</topology>
    </subcellularLocation>
</comment>
<evidence type="ECO:0000313" key="7">
    <source>
        <dbReference type="EMBL" id="VAX33196.1"/>
    </source>
</evidence>
<accession>A0A3B1CRH1</accession>
<feature type="transmembrane region" description="Helical" evidence="5">
    <location>
        <begin position="153"/>
        <end position="170"/>
    </location>
</feature>
<feature type="domain" description="Cation efflux protein transmembrane" evidence="6">
    <location>
        <begin position="23"/>
        <end position="201"/>
    </location>
</feature>
<feature type="transmembrane region" description="Helical" evidence="5">
    <location>
        <begin position="85"/>
        <end position="104"/>
    </location>
</feature>